<accession>A0A9D2BUF5</accession>
<reference evidence="1" key="1">
    <citation type="journal article" date="2021" name="PeerJ">
        <title>Extensive microbial diversity within the chicken gut microbiome revealed by metagenomics and culture.</title>
        <authorList>
            <person name="Gilroy R."/>
            <person name="Ravi A."/>
            <person name="Getino M."/>
            <person name="Pursley I."/>
            <person name="Horton D.L."/>
            <person name="Alikhan N.F."/>
            <person name="Baker D."/>
            <person name="Gharbi K."/>
            <person name="Hall N."/>
            <person name="Watson M."/>
            <person name="Adriaenssens E.M."/>
            <person name="Foster-Nyarko E."/>
            <person name="Jarju S."/>
            <person name="Secka A."/>
            <person name="Antonio M."/>
            <person name="Oren A."/>
            <person name="Chaudhuri R.R."/>
            <person name="La Ragione R."/>
            <person name="Hildebrand F."/>
            <person name="Pallen M.J."/>
        </authorList>
    </citation>
    <scope>NUCLEOTIDE SEQUENCE</scope>
    <source>
        <strain evidence="1">ChiHecec2B26-7398</strain>
    </source>
</reference>
<organism evidence="1 2">
    <name type="scientific">Candidatus Gemmiger excrementipullorum</name>
    <dbReference type="NCBI Taxonomy" id="2838610"/>
    <lineage>
        <taxon>Bacteria</taxon>
        <taxon>Bacillati</taxon>
        <taxon>Bacillota</taxon>
        <taxon>Clostridia</taxon>
        <taxon>Eubacteriales</taxon>
        <taxon>Gemmiger</taxon>
    </lineage>
</organism>
<gene>
    <name evidence="1" type="ORF">H9846_00690</name>
</gene>
<sequence length="219" mass="22811">MLQTLERTVLSAEPTCETRLLGAGDAPALRAFCGAALPLLPAPGLGPALHGGRLLGDFAADALQAAAALLPLFADDPLPAALRAAGFGADGQGAVLTPPLTAARYTRLRQFLHAALRLATARCASYHVWAVQLLDGDPAACADLCAQYLAAGLTLRAVLPYSGAQLLVFSARGLAHWRAPRRCCRLGDPALPRLLERGCAAADFQWDAGGLALVLRDDD</sequence>
<evidence type="ECO:0000313" key="1">
    <source>
        <dbReference type="EMBL" id="HIX93967.1"/>
    </source>
</evidence>
<dbReference type="Proteomes" id="UP000886751">
    <property type="component" value="Unassembled WGS sequence"/>
</dbReference>
<reference evidence="1" key="2">
    <citation type="submission" date="2021-04" db="EMBL/GenBank/DDBJ databases">
        <authorList>
            <person name="Gilroy R."/>
        </authorList>
    </citation>
    <scope>NUCLEOTIDE SEQUENCE</scope>
    <source>
        <strain evidence="1">ChiHecec2B26-7398</strain>
    </source>
</reference>
<name>A0A9D2BUF5_9FIRM</name>
<comment type="caution">
    <text evidence="1">The sequence shown here is derived from an EMBL/GenBank/DDBJ whole genome shotgun (WGS) entry which is preliminary data.</text>
</comment>
<proteinExistence type="predicted"/>
<dbReference type="EMBL" id="DXEI01000015">
    <property type="protein sequence ID" value="HIX93967.1"/>
    <property type="molecule type" value="Genomic_DNA"/>
</dbReference>
<protein>
    <submittedName>
        <fullName evidence="1">Uncharacterized protein</fullName>
    </submittedName>
</protein>
<evidence type="ECO:0000313" key="2">
    <source>
        <dbReference type="Proteomes" id="UP000886751"/>
    </source>
</evidence>
<dbReference type="AlphaFoldDB" id="A0A9D2BUF5"/>